<organism evidence="3">
    <name type="scientific">Streptomyces sp. NBC_00119</name>
    <dbReference type="NCBI Taxonomy" id="2975659"/>
    <lineage>
        <taxon>Bacteria</taxon>
        <taxon>Bacillati</taxon>
        <taxon>Actinomycetota</taxon>
        <taxon>Actinomycetes</taxon>
        <taxon>Kitasatosporales</taxon>
        <taxon>Streptomycetaceae</taxon>
        <taxon>Streptomyces</taxon>
    </lineage>
</organism>
<name>A0AAU1UKW2_9ACTN</name>
<evidence type="ECO:0000256" key="1">
    <source>
        <dbReference type="SAM" id="Coils"/>
    </source>
</evidence>
<feature type="domain" description="ChrB N-terminal" evidence="2">
    <location>
        <begin position="24"/>
        <end position="181"/>
    </location>
</feature>
<dbReference type="AlphaFoldDB" id="A0AAU1UKW2"/>
<evidence type="ECO:0000259" key="2">
    <source>
        <dbReference type="Pfam" id="PF20229"/>
    </source>
</evidence>
<protein>
    <submittedName>
        <fullName evidence="3">Chromate resistance protein ChrB</fullName>
    </submittedName>
</protein>
<accession>A0AAU1UKW2</accession>
<sequence>MDDEPMTQWVVLVLRLPSQPSRHRVAVWRELRRVGALSLGQGVWAVPEVSVFADGVQRALELTERANGEAIVLRASGREADDAARFQALFTAAREEDWAEFVADCGKYEAEIDKEIRTAKFTLAELEEEEQSLERLRRWHRDLKARDVFGAPGAAAAEQRLAECARRCEDYTERVFTALHAFGPGTDGGRP</sequence>
<keyword evidence="1" id="KW-0175">Coiled coil</keyword>
<dbReference type="EMBL" id="CP108195">
    <property type="protein sequence ID" value="WTS17909.1"/>
    <property type="molecule type" value="Genomic_DNA"/>
</dbReference>
<reference evidence="3" key="1">
    <citation type="submission" date="2022-10" db="EMBL/GenBank/DDBJ databases">
        <title>The complete genomes of actinobacterial strains from the NBC collection.</title>
        <authorList>
            <person name="Joergensen T.S."/>
            <person name="Alvarez Arevalo M."/>
            <person name="Sterndorff E.B."/>
            <person name="Faurdal D."/>
            <person name="Vuksanovic O."/>
            <person name="Mourched A.-S."/>
            <person name="Charusanti P."/>
            <person name="Shaw S."/>
            <person name="Blin K."/>
            <person name="Weber T."/>
        </authorList>
    </citation>
    <scope>NUCLEOTIDE SEQUENCE</scope>
    <source>
        <strain evidence="3">NBC_00119</strain>
    </source>
</reference>
<proteinExistence type="predicted"/>
<gene>
    <name evidence="3" type="ORF">OHU69_46965</name>
</gene>
<dbReference type="InterPro" id="IPR046858">
    <property type="entry name" value="ChrB_N"/>
</dbReference>
<evidence type="ECO:0000313" key="3">
    <source>
        <dbReference type="EMBL" id="WTS17909.1"/>
    </source>
</evidence>
<dbReference type="Pfam" id="PF20229">
    <property type="entry name" value="ChrB_N"/>
    <property type="match status" value="1"/>
</dbReference>
<feature type="coiled-coil region" evidence="1">
    <location>
        <begin position="109"/>
        <end position="174"/>
    </location>
</feature>